<feature type="region of interest" description="Disordered" evidence="1">
    <location>
        <begin position="204"/>
        <end position="262"/>
    </location>
</feature>
<dbReference type="GO" id="GO:0015074">
    <property type="term" value="P:DNA integration"/>
    <property type="evidence" value="ECO:0007669"/>
    <property type="project" value="InterPro"/>
</dbReference>
<dbReference type="AlphaFoldDB" id="A0A3Q2U3D0"/>
<dbReference type="InterPro" id="IPR050951">
    <property type="entry name" value="Retrovirus_Pol_polyprotein"/>
</dbReference>
<dbReference type="PANTHER" id="PTHR37984">
    <property type="entry name" value="PROTEIN CBG26694"/>
    <property type="match status" value="1"/>
</dbReference>
<evidence type="ECO:0000259" key="2">
    <source>
        <dbReference type="PROSITE" id="PS50994"/>
    </source>
</evidence>
<reference evidence="3" key="1">
    <citation type="submission" date="2025-08" db="UniProtKB">
        <authorList>
            <consortium name="Ensembl"/>
        </authorList>
    </citation>
    <scope>IDENTIFICATION</scope>
</reference>
<reference evidence="3" key="2">
    <citation type="submission" date="2025-09" db="UniProtKB">
        <authorList>
            <consortium name="Ensembl"/>
        </authorList>
    </citation>
    <scope>IDENTIFICATION</scope>
</reference>
<accession>A0A3Q2U3D0</accession>
<organism evidence="3 4">
    <name type="scientific">Fundulus heteroclitus</name>
    <name type="common">Killifish</name>
    <name type="synonym">Mummichog</name>
    <dbReference type="NCBI Taxonomy" id="8078"/>
    <lineage>
        <taxon>Eukaryota</taxon>
        <taxon>Metazoa</taxon>
        <taxon>Chordata</taxon>
        <taxon>Craniata</taxon>
        <taxon>Vertebrata</taxon>
        <taxon>Euteleostomi</taxon>
        <taxon>Actinopterygii</taxon>
        <taxon>Neopterygii</taxon>
        <taxon>Teleostei</taxon>
        <taxon>Neoteleostei</taxon>
        <taxon>Acanthomorphata</taxon>
        <taxon>Ovalentaria</taxon>
        <taxon>Atherinomorphae</taxon>
        <taxon>Cyprinodontiformes</taxon>
        <taxon>Fundulidae</taxon>
        <taxon>Fundulus</taxon>
    </lineage>
</organism>
<dbReference type="STRING" id="8078.ENSFHEP00000024140"/>
<evidence type="ECO:0000313" key="4">
    <source>
        <dbReference type="Proteomes" id="UP000265000"/>
    </source>
</evidence>
<dbReference type="SUPFAM" id="SSF53098">
    <property type="entry name" value="Ribonuclease H-like"/>
    <property type="match status" value="1"/>
</dbReference>
<feature type="compositionally biased region" description="Basic and acidic residues" evidence="1">
    <location>
        <begin position="242"/>
        <end position="255"/>
    </location>
</feature>
<feature type="domain" description="Integrase catalytic" evidence="2">
    <location>
        <begin position="1"/>
        <end position="135"/>
    </location>
</feature>
<dbReference type="Proteomes" id="UP000265000">
    <property type="component" value="Unplaced"/>
</dbReference>
<sequence>IAQLRPTRSMDVIVHLKSMFARHGIPETIISDNGPQFRGQEMKAFATDYCFEHITSSPKYPKSNSEAERAFQTVKNLFKKASDPYRALLAYRATPLSNGYSPAELLMGRRLRTTLPILPERLQPVLPDLQVLRQTERKKRWADAKCFNSRNRARDLGKLSPGDNVWIADAAEQGKVSSVHSSPRSYLVMGPQGTLRRNRCHLIPMPESGSECEQQQEQPPEADSGVENPPPATESVNAPDIMRLRSGREIKKPDRLNLWGKK</sequence>
<name>A0A3Q2U3D0_FUNHE</name>
<evidence type="ECO:0000256" key="1">
    <source>
        <dbReference type="SAM" id="MobiDB-lite"/>
    </source>
</evidence>
<dbReference type="PANTHER" id="PTHR37984:SF9">
    <property type="entry name" value="INTEGRASE CATALYTIC DOMAIN-CONTAINING PROTEIN"/>
    <property type="match status" value="1"/>
</dbReference>
<proteinExistence type="predicted"/>
<dbReference type="PROSITE" id="PS50994">
    <property type="entry name" value="INTEGRASE"/>
    <property type="match status" value="1"/>
</dbReference>
<dbReference type="GeneTree" id="ENSGT00490000044642"/>
<dbReference type="InterPro" id="IPR036397">
    <property type="entry name" value="RNaseH_sf"/>
</dbReference>
<dbReference type="FunFam" id="3.30.420.10:FF:000063">
    <property type="entry name" value="Retrovirus-related Pol polyprotein from transposon 297-like Protein"/>
    <property type="match status" value="1"/>
</dbReference>
<dbReference type="Ensembl" id="ENSFHET00000008554.1">
    <property type="protein sequence ID" value="ENSFHEP00000024140.1"/>
    <property type="gene ID" value="ENSFHEG00000005522.1"/>
</dbReference>
<dbReference type="GO" id="GO:0003676">
    <property type="term" value="F:nucleic acid binding"/>
    <property type="evidence" value="ECO:0007669"/>
    <property type="project" value="InterPro"/>
</dbReference>
<dbReference type="InterPro" id="IPR001584">
    <property type="entry name" value="Integrase_cat-core"/>
</dbReference>
<evidence type="ECO:0000313" key="3">
    <source>
        <dbReference type="Ensembl" id="ENSFHEP00000024140.1"/>
    </source>
</evidence>
<keyword evidence="4" id="KW-1185">Reference proteome</keyword>
<dbReference type="Gene3D" id="3.30.420.10">
    <property type="entry name" value="Ribonuclease H-like superfamily/Ribonuclease H"/>
    <property type="match status" value="1"/>
</dbReference>
<dbReference type="InterPro" id="IPR012337">
    <property type="entry name" value="RNaseH-like_sf"/>
</dbReference>
<protein>
    <recommendedName>
        <fullName evidence="2">Integrase catalytic domain-containing protein</fullName>
    </recommendedName>
</protein>
<feature type="compositionally biased region" description="Low complexity" evidence="1">
    <location>
        <begin position="211"/>
        <end position="221"/>
    </location>
</feature>